<evidence type="ECO:0000256" key="5">
    <source>
        <dbReference type="ARBA" id="ARBA00038359"/>
    </source>
</evidence>
<evidence type="ECO:0000256" key="7">
    <source>
        <dbReference type="SAM" id="Phobius"/>
    </source>
</evidence>
<dbReference type="EMBL" id="CAJPDS010000119">
    <property type="protein sequence ID" value="CAF9938758.1"/>
    <property type="molecule type" value="Genomic_DNA"/>
</dbReference>
<feature type="transmembrane region" description="Helical" evidence="7">
    <location>
        <begin position="163"/>
        <end position="186"/>
    </location>
</feature>
<dbReference type="Pfam" id="PF20684">
    <property type="entry name" value="Fung_rhodopsin"/>
    <property type="match status" value="1"/>
</dbReference>
<evidence type="ECO:0000259" key="8">
    <source>
        <dbReference type="Pfam" id="PF20684"/>
    </source>
</evidence>
<keyword evidence="3 7" id="KW-1133">Transmembrane helix</keyword>
<feature type="transmembrane region" description="Helical" evidence="7">
    <location>
        <begin position="6"/>
        <end position="31"/>
    </location>
</feature>
<feature type="transmembrane region" description="Helical" evidence="7">
    <location>
        <begin position="89"/>
        <end position="110"/>
    </location>
</feature>
<feature type="transmembrane region" description="Helical" evidence="7">
    <location>
        <begin position="122"/>
        <end position="143"/>
    </location>
</feature>
<organism evidence="9 10">
    <name type="scientific">Heterodermia speciosa</name>
    <dbReference type="NCBI Taxonomy" id="116794"/>
    <lineage>
        <taxon>Eukaryota</taxon>
        <taxon>Fungi</taxon>
        <taxon>Dikarya</taxon>
        <taxon>Ascomycota</taxon>
        <taxon>Pezizomycotina</taxon>
        <taxon>Lecanoromycetes</taxon>
        <taxon>OSLEUM clade</taxon>
        <taxon>Lecanoromycetidae</taxon>
        <taxon>Caliciales</taxon>
        <taxon>Physciaceae</taxon>
        <taxon>Heterodermia</taxon>
    </lineage>
</organism>
<keyword evidence="2 7" id="KW-0812">Transmembrane</keyword>
<evidence type="ECO:0000256" key="1">
    <source>
        <dbReference type="ARBA" id="ARBA00004141"/>
    </source>
</evidence>
<reference evidence="9" key="1">
    <citation type="submission" date="2021-03" db="EMBL/GenBank/DDBJ databases">
        <authorList>
            <person name="Tagirdzhanova G."/>
        </authorList>
    </citation>
    <scope>NUCLEOTIDE SEQUENCE</scope>
</reference>
<keyword evidence="10" id="KW-1185">Reference proteome</keyword>
<sequence>MGLPSASSAMIATNAIFMGLAIIAVALRIYVRLRHNPPLYIDDYLIFLALLCSMGLALTDIIGVPLGGFGAEFTTLTVTQQLHFFKSLFALQFFYIFAVAFVKLSVLYFYARIFSVGRFPTIVKIMFAVVVAWLISFFFATLFQIFPIWCNWIVCNPTTNYPVMYVCQSVTDIVLDIIILCLPAYSISRLQMNLNKKIGLIAVFGLGIFCVVSSIARLVYTAEYLSLDPFHNYGPSTNNDEIGIIMWSGIEACASTICANLPSYGPLMTKSRDLEYMVSAIRSKLSPHSRHSHHHSSRPHHNKSSKGTQLSSSSERIVDPVGSVPGTSTRIEGGVRDQYGGPPETELEMGRINVSTTPCVVA</sequence>
<feature type="compositionally biased region" description="Basic residues" evidence="6">
    <location>
        <begin position="287"/>
        <end position="304"/>
    </location>
</feature>
<feature type="region of interest" description="Disordered" evidence="6">
    <location>
        <begin position="287"/>
        <end position="348"/>
    </location>
</feature>
<evidence type="ECO:0000256" key="2">
    <source>
        <dbReference type="ARBA" id="ARBA00022692"/>
    </source>
</evidence>
<evidence type="ECO:0000256" key="4">
    <source>
        <dbReference type="ARBA" id="ARBA00023136"/>
    </source>
</evidence>
<dbReference type="PANTHER" id="PTHR33048:SF47">
    <property type="entry name" value="INTEGRAL MEMBRANE PROTEIN-RELATED"/>
    <property type="match status" value="1"/>
</dbReference>
<dbReference type="PANTHER" id="PTHR33048">
    <property type="entry name" value="PTH11-LIKE INTEGRAL MEMBRANE PROTEIN (AFU_ORTHOLOGUE AFUA_5G11245)"/>
    <property type="match status" value="1"/>
</dbReference>
<protein>
    <recommendedName>
        <fullName evidence="8">Rhodopsin domain-containing protein</fullName>
    </recommendedName>
</protein>
<evidence type="ECO:0000256" key="3">
    <source>
        <dbReference type="ARBA" id="ARBA00022989"/>
    </source>
</evidence>
<feature type="domain" description="Rhodopsin" evidence="8">
    <location>
        <begin position="27"/>
        <end position="269"/>
    </location>
</feature>
<name>A0A8H3J162_9LECA</name>
<keyword evidence="4 7" id="KW-0472">Membrane</keyword>
<evidence type="ECO:0000313" key="9">
    <source>
        <dbReference type="EMBL" id="CAF9938758.1"/>
    </source>
</evidence>
<dbReference type="InterPro" id="IPR052337">
    <property type="entry name" value="SAT4-like"/>
</dbReference>
<feature type="compositionally biased region" description="Low complexity" evidence="6">
    <location>
        <begin position="305"/>
        <end position="314"/>
    </location>
</feature>
<evidence type="ECO:0000313" key="10">
    <source>
        <dbReference type="Proteomes" id="UP000664521"/>
    </source>
</evidence>
<evidence type="ECO:0000256" key="6">
    <source>
        <dbReference type="SAM" id="MobiDB-lite"/>
    </source>
</evidence>
<dbReference type="GO" id="GO:0016020">
    <property type="term" value="C:membrane"/>
    <property type="evidence" value="ECO:0007669"/>
    <property type="project" value="UniProtKB-SubCell"/>
</dbReference>
<dbReference type="AlphaFoldDB" id="A0A8H3J162"/>
<accession>A0A8H3J162</accession>
<gene>
    <name evidence="9" type="ORF">HETSPECPRED_001179</name>
</gene>
<feature type="transmembrane region" description="Helical" evidence="7">
    <location>
        <begin position="43"/>
        <end position="69"/>
    </location>
</feature>
<comment type="similarity">
    <text evidence="5">Belongs to the SAT4 family.</text>
</comment>
<feature type="transmembrane region" description="Helical" evidence="7">
    <location>
        <begin position="198"/>
        <end position="222"/>
    </location>
</feature>
<dbReference type="InterPro" id="IPR049326">
    <property type="entry name" value="Rhodopsin_dom_fungi"/>
</dbReference>
<dbReference type="OrthoDB" id="5398388at2759"/>
<comment type="subcellular location">
    <subcellularLocation>
        <location evidence="1">Membrane</location>
        <topology evidence="1">Multi-pass membrane protein</topology>
    </subcellularLocation>
</comment>
<dbReference type="Proteomes" id="UP000664521">
    <property type="component" value="Unassembled WGS sequence"/>
</dbReference>
<comment type="caution">
    <text evidence="9">The sequence shown here is derived from an EMBL/GenBank/DDBJ whole genome shotgun (WGS) entry which is preliminary data.</text>
</comment>
<proteinExistence type="inferred from homology"/>